<evidence type="ECO:0000313" key="1">
    <source>
        <dbReference type="EMBL" id="KAL1280319.1"/>
    </source>
</evidence>
<dbReference type="Proteomes" id="UP001558613">
    <property type="component" value="Unassembled WGS sequence"/>
</dbReference>
<dbReference type="EMBL" id="JAYMGO010000002">
    <property type="protein sequence ID" value="KAL1280319.1"/>
    <property type="molecule type" value="Genomic_DNA"/>
</dbReference>
<protein>
    <submittedName>
        <fullName evidence="1">Uncharacterized protein</fullName>
    </submittedName>
</protein>
<accession>A0ABR3NTH3</accession>
<evidence type="ECO:0000313" key="2">
    <source>
        <dbReference type="Proteomes" id="UP001558613"/>
    </source>
</evidence>
<organism evidence="1 2">
    <name type="scientific">Cirrhinus molitorella</name>
    <name type="common">mud carp</name>
    <dbReference type="NCBI Taxonomy" id="172907"/>
    <lineage>
        <taxon>Eukaryota</taxon>
        <taxon>Metazoa</taxon>
        <taxon>Chordata</taxon>
        <taxon>Craniata</taxon>
        <taxon>Vertebrata</taxon>
        <taxon>Euteleostomi</taxon>
        <taxon>Actinopterygii</taxon>
        <taxon>Neopterygii</taxon>
        <taxon>Teleostei</taxon>
        <taxon>Ostariophysi</taxon>
        <taxon>Cypriniformes</taxon>
        <taxon>Cyprinidae</taxon>
        <taxon>Labeoninae</taxon>
        <taxon>Labeonini</taxon>
        <taxon>Cirrhinus</taxon>
    </lineage>
</organism>
<name>A0ABR3NTH3_9TELE</name>
<sequence length="92" mass="9887">MQSNGTGRVLLCLCHCGSSHGRPAAGTHKMENVGERGETQHGAVLLSELLHFNKLQSRSFTEHKGSIHVCFEGIIGEEDNHISVVSCIGAMC</sequence>
<keyword evidence="2" id="KW-1185">Reference proteome</keyword>
<proteinExistence type="predicted"/>
<gene>
    <name evidence="1" type="ORF">QQF64_014919</name>
</gene>
<reference evidence="1 2" key="1">
    <citation type="submission" date="2023-09" db="EMBL/GenBank/DDBJ databases">
        <authorList>
            <person name="Wang M."/>
        </authorList>
    </citation>
    <scope>NUCLEOTIDE SEQUENCE [LARGE SCALE GENOMIC DNA]</scope>
    <source>
        <strain evidence="1">GT-2023</strain>
        <tissue evidence="1">Liver</tissue>
    </source>
</reference>
<comment type="caution">
    <text evidence="1">The sequence shown here is derived from an EMBL/GenBank/DDBJ whole genome shotgun (WGS) entry which is preliminary data.</text>
</comment>